<dbReference type="Proteomes" id="UP000010931">
    <property type="component" value="Unassembled WGS sequence"/>
</dbReference>
<reference evidence="2 3" key="1">
    <citation type="journal article" date="2011" name="Plasmid">
        <title>Streptomyces turgidiscabies Car8 contains a modular pathogenicity island that shares virulence genes with other actinobacterial plant pathogens.</title>
        <authorList>
            <person name="Huguet-Tapia J.C."/>
            <person name="Badger J.H."/>
            <person name="Loria R."/>
            <person name="Pettis G.S."/>
        </authorList>
    </citation>
    <scope>NUCLEOTIDE SEQUENCE [LARGE SCALE GENOMIC DNA]</scope>
    <source>
        <strain evidence="2 3">Car8</strain>
    </source>
</reference>
<dbReference type="AlphaFoldDB" id="L7FCH3"/>
<dbReference type="EMBL" id="AEJB01000159">
    <property type="protein sequence ID" value="ELP69258.1"/>
    <property type="molecule type" value="Genomic_DNA"/>
</dbReference>
<evidence type="ECO:0000256" key="1">
    <source>
        <dbReference type="SAM" id="MobiDB-lite"/>
    </source>
</evidence>
<proteinExistence type="predicted"/>
<protein>
    <submittedName>
        <fullName evidence="2">Uncharacterized protein</fullName>
    </submittedName>
</protein>
<evidence type="ECO:0000313" key="2">
    <source>
        <dbReference type="EMBL" id="ELP69258.1"/>
    </source>
</evidence>
<organism evidence="2 3">
    <name type="scientific">Streptomyces turgidiscabies (strain Car8)</name>
    <dbReference type="NCBI Taxonomy" id="698760"/>
    <lineage>
        <taxon>Bacteria</taxon>
        <taxon>Bacillati</taxon>
        <taxon>Actinomycetota</taxon>
        <taxon>Actinomycetes</taxon>
        <taxon>Kitasatosporales</taxon>
        <taxon>Streptomycetaceae</taxon>
        <taxon>Streptomyces</taxon>
    </lineage>
</organism>
<keyword evidence="3" id="KW-1185">Reference proteome</keyword>
<feature type="region of interest" description="Disordered" evidence="1">
    <location>
        <begin position="1"/>
        <end position="24"/>
    </location>
</feature>
<name>L7FCH3_STRT8</name>
<gene>
    <name evidence="2" type="ORF">STRTUCAR8_05748</name>
</gene>
<comment type="caution">
    <text evidence="2">The sequence shown here is derived from an EMBL/GenBank/DDBJ whole genome shotgun (WGS) entry which is preliminary data.</text>
</comment>
<accession>L7FCH3</accession>
<dbReference type="PATRIC" id="fig|698760.3.peg.2036"/>
<sequence length="38" mass="4186">MVALATPDEREVARRSDRDPVTAPFTPLMRYGAPVTVV</sequence>
<evidence type="ECO:0000313" key="3">
    <source>
        <dbReference type="Proteomes" id="UP000010931"/>
    </source>
</evidence>
<feature type="compositionally biased region" description="Basic and acidic residues" evidence="1">
    <location>
        <begin position="7"/>
        <end position="20"/>
    </location>
</feature>